<organism evidence="1 2">
    <name type="scientific">Pyropia yezoensis</name>
    <name type="common">Susabi-nori</name>
    <name type="synonym">Porphyra yezoensis</name>
    <dbReference type="NCBI Taxonomy" id="2788"/>
    <lineage>
        <taxon>Eukaryota</taxon>
        <taxon>Rhodophyta</taxon>
        <taxon>Bangiophyceae</taxon>
        <taxon>Bangiales</taxon>
        <taxon>Bangiaceae</taxon>
        <taxon>Pyropia</taxon>
    </lineage>
</organism>
<keyword evidence="2" id="KW-1185">Reference proteome</keyword>
<proteinExistence type="predicted"/>
<comment type="caution">
    <text evidence="1">The sequence shown here is derived from an EMBL/GenBank/DDBJ whole genome shotgun (WGS) entry which is preliminary data.</text>
</comment>
<sequence>MGGGGGRGLGHCVEGWVMAVVSCGECVVGSARVCWEGEGAREDALLGRAKGAAAGVGDGGCGCGCGGGWTGRARARALPCGGRGPPSGRRRTRHTPATPLASMRDAYSRPALGMYCTVQREKRKRIRTHDNPFSPPILWCNPFILTCPLSPPTPTRRHPPATSTPPPPHPPSPATATAPTTPPAPPPRPPPPHPVRRRRPRAAHPAACAARWPALPPGRRPPTGRQVSRAPRRGGGKMTPRGLRPAWGVGVAGGEGERGVPPSMLVGRGGGAPAPSRPLPTAPVAARGPHR</sequence>
<accession>A0ACC3BHV5</accession>
<gene>
    <name evidence="1" type="ORF">I4F81_000061</name>
</gene>
<protein>
    <submittedName>
        <fullName evidence="1">Uncharacterized protein</fullName>
    </submittedName>
</protein>
<dbReference type="Proteomes" id="UP000798662">
    <property type="component" value="Chromosome 1"/>
</dbReference>
<dbReference type="EMBL" id="CM020618">
    <property type="protein sequence ID" value="KAK1857444.1"/>
    <property type="molecule type" value="Genomic_DNA"/>
</dbReference>
<reference evidence="1" key="1">
    <citation type="submission" date="2019-11" db="EMBL/GenBank/DDBJ databases">
        <title>Nori genome reveals adaptations in red seaweeds to the harsh intertidal environment.</title>
        <authorList>
            <person name="Wang D."/>
            <person name="Mao Y."/>
        </authorList>
    </citation>
    <scope>NUCLEOTIDE SEQUENCE</scope>
    <source>
        <tissue evidence="1">Gametophyte</tissue>
    </source>
</reference>
<evidence type="ECO:0000313" key="2">
    <source>
        <dbReference type="Proteomes" id="UP000798662"/>
    </source>
</evidence>
<evidence type="ECO:0000313" key="1">
    <source>
        <dbReference type="EMBL" id="KAK1857444.1"/>
    </source>
</evidence>
<name>A0ACC3BHV5_PYRYE</name>